<dbReference type="EMBL" id="LXEP01000029">
    <property type="protein sequence ID" value="OAT19180.1"/>
    <property type="molecule type" value="Genomic_DNA"/>
</dbReference>
<dbReference type="RefSeq" id="WP_064516458.1">
    <property type="nucleotide sequence ID" value="NZ_LXEP01000029.1"/>
</dbReference>
<dbReference type="Pfam" id="PF09937">
    <property type="entry name" value="DUF2169"/>
    <property type="match status" value="1"/>
</dbReference>
<evidence type="ECO:0000313" key="3">
    <source>
        <dbReference type="Proteomes" id="UP000078504"/>
    </source>
</evidence>
<evidence type="ECO:0000259" key="1">
    <source>
        <dbReference type="Pfam" id="PF09937"/>
    </source>
</evidence>
<name>A0A1B7HU97_9ENTR</name>
<dbReference type="PATRIC" id="fig|1354253.4.peg.3052"/>
<organism evidence="2 3">
    <name type="scientific">Buttiauxella gaviniae ATCC 51604</name>
    <dbReference type="NCBI Taxonomy" id="1354253"/>
    <lineage>
        <taxon>Bacteria</taxon>
        <taxon>Pseudomonadati</taxon>
        <taxon>Pseudomonadota</taxon>
        <taxon>Gammaproteobacteria</taxon>
        <taxon>Enterobacterales</taxon>
        <taxon>Enterobacteriaceae</taxon>
        <taxon>Buttiauxella</taxon>
    </lineage>
</organism>
<proteinExistence type="predicted"/>
<gene>
    <name evidence="2" type="ORF">M977_03003</name>
</gene>
<dbReference type="Proteomes" id="UP000078504">
    <property type="component" value="Unassembled WGS sequence"/>
</dbReference>
<protein>
    <submittedName>
        <fullName evidence="2">Pentapeptide repeat family protein</fullName>
    </submittedName>
</protein>
<reference evidence="2 3" key="1">
    <citation type="submission" date="2016-04" db="EMBL/GenBank/DDBJ databases">
        <title>ATOL: Assembling a taxonomically balanced genome-scale reconstruction of the evolutionary history of the Enterobacteriaceae.</title>
        <authorList>
            <person name="Plunkett G.III."/>
            <person name="Neeno-Eckwall E.C."/>
            <person name="Glasner J.D."/>
            <person name="Perna N.T."/>
        </authorList>
    </citation>
    <scope>NUCLEOTIDE SEQUENCE [LARGE SCALE GENOMIC DNA]</scope>
    <source>
        <strain evidence="2 3">ATCC 51604</strain>
    </source>
</reference>
<comment type="caution">
    <text evidence="2">The sequence shown here is derived from an EMBL/GenBank/DDBJ whole genome shotgun (WGS) entry which is preliminary data.</text>
</comment>
<dbReference type="InterPro" id="IPR018683">
    <property type="entry name" value="DUF2169"/>
</dbReference>
<sequence length="161" mass="18249">MWSLKNETLYAAERGWHRDINGAEIWVVAIKATYAIKPDGSVIPDVSLPINTGAVMYSDSEEMLYDTDMGPEKEATDILLNGHAWSPENKKVTHLFVGMKVGEICRLARVNGRRVWNGEDYSPSERFTKIPLRYGHMVHKLQQQTDACNPLGALSWHYRSS</sequence>
<accession>A0A1B7HU97</accession>
<dbReference type="AlphaFoldDB" id="A0A1B7HU97"/>
<evidence type="ECO:0000313" key="2">
    <source>
        <dbReference type="EMBL" id="OAT19180.1"/>
    </source>
</evidence>
<feature type="domain" description="DUF2169" evidence="1">
    <location>
        <begin position="22"/>
        <end position="152"/>
    </location>
</feature>